<protein>
    <recommendedName>
        <fullName evidence="1">DUF6570 domain-containing protein</fullName>
    </recommendedName>
</protein>
<keyword evidence="3" id="KW-1185">Reference proteome</keyword>
<organism evidence="2 3">
    <name type="scientific">Phanerochaete carnosa (strain HHB-10118-sp)</name>
    <name type="common">White-rot fungus</name>
    <name type="synonym">Peniophora carnosa</name>
    <dbReference type="NCBI Taxonomy" id="650164"/>
    <lineage>
        <taxon>Eukaryota</taxon>
        <taxon>Fungi</taxon>
        <taxon>Dikarya</taxon>
        <taxon>Basidiomycota</taxon>
        <taxon>Agaricomycotina</taxon>
        <taxon>Agaricomycetes</taxon>
        <taxon>Polyporales</taxon>
        <taxon>Phanerochaetaceae</taxon>
        <taxon>Phanerochaete</taxon>
    </lineage>
</organism>
<dbReference type="KEGG" id="pco:PHACADRAFT_30209"/>
<dbReference type="Proteomes" id="UP000008370">
    <property type="component" value="Unassembled WGS sequence"/>
</dbReference>
<sequence>MGEVPAELCNLRLVEKIMIAHYQYNVCVVTIATSARKMHANAVVFSQPVPKFYHKLPSSRDEVSDVLAVLFTGPCRPTKTDFKQMPLLIRKDHVLAALHWLKVHHPLYQNLEILLDNLQQFSETSPPVDWYYQSSAGDAPVQSMSVSDKDKELA</sequence>
<gene>
    <name evidence="2" type="ORF">PHACADRAFT_30209</name>
</gene>
<dbReference type="HOGENOM" id="CLU_090397_2_0_1"/>
<dbReference type="STRING" id="650164.K5W223"/>
<dbReference type="InParanoid" id="K5W223"/>
<dbReference type="RefSeq" id="XP_007397616.1">
    <property type="nucleotide sequence ID" value="XM_007397554.1"/>
</dbReference>
<dbReference type="InterPro" id="IPR046700">
    <property type="entry name" value="DUF6570"/>
</dbReference>
<accession>K5W223</accession>
<evidence type="ECO:0000313" key="2">
    <source>
        <dbReference type="EMBL" id="EKM53170.1"/>
    </source>
</evidence>
<dbReference type="GeneID" id="18919629"/>
<evidence type="ECO:0000259" key="1">
    <source>
        <dbReference type="Pfam" id="PF20209"/>
    </source>
</evidence>
<dbReference type="OrthoDB" id="3221862at2759"/>
<name>K5W223_PHACS</name>
<evidence type="ECO:0000313" key="3">
    <source>
        <dbReference type="Proteomes" id="UP000008370"/>
    </source>
</evidence>
<feature type="domain" description="DUF6570" evidence="1">
    <location>
        <begin position="2"/>
        <end position="118"/>
    </location>
</feature>
<proteinExistence type="predicted"/>
<dbReference type="EMBL" id="JH930474">
    <property type="protein sequence ID" value="EKM53170.1"/>
    <property type="molecule type" value="Genomic_DNA"/>
</dbReference>
<dbReference type="Pfam" id="PF20209">
    <property type="entry name" value="DUF6570"/>
    <property type="match status" value="1"/>
</dbReference>
<dbReference type="AlphaFoldDB" id="K5W223"/>
<reference evidence="2 3" key="1">
    <citation type="journal article" date="2012" name="BMC Genomics">
        <title>Comparative genomics of the white-rot fungi, Phanerochaete carnosa and P. chrysosporium, to elucidate the genetic basis of the distinct wood types they colonize.</title>
        <authorList>
            <person name="Suzuki H."/>
            <person name="MacDonald J."/>
            <person name="Syed K."/>
            <person name="Salamov A."/>
            <person name="Hori C."/>
            <person name="Aerts A."/>
            <person name="Henrissat B."/>
            <person name="Wiebenga A."/>
            <person name="vanKuyk P.A."/>
            <person name="Barry K."/>
            <person name="Lindquist E."/>
            <person name="LaButti K."/>
            <person name="Lapidus A."/>
            <person name="Lucas S."/>
            <person name="Coutinho P."/>
            <person name="Gong Y."/>
            <person name="Samejima M."/>
            <person name="Mahadevan R."/>
            <person name="Abou-Zaid M."/>
            <person name="de Vries R.P."/>
            <person name="Igarashi K."/>
            <person name="Yadav J.S."/>
            <person name="Grigoriev I.V."/>
            <person name="Master E.R."/>
        </authorList>
    </citation>
    <scope>NUCLEOTIDE SEQUENCE [LARGE SCALE GENOMIC DNA]</scope>
    <source>
        <strain evidence="2 3">HHB-10118-sp</strain>
    </source>
</reference>